<organism evidence="7 8">
    <name type="scientific">Ferroglobus placidus (strain DSM 10642 / AEDII12DO)</name>
    <dbReference type="NCBI Taxonomy" id="589924"/>
    <lineage>
        <taxon>Archaea</taxon>
        <taxon>Methanobacteriati</taxon>
        <taxon>Methanobacteriota</taxon>
        <taxon>Archaeoglobi</taxon>
        <taxon>Archaeoglobales</taxon>
        <taxon>Archaeoglobaceae</taxon>
        <taxon>Ferroglobus</taxon>
    </lineage>
</organism>
<evidence type="ECO:0000256" key="3">
    <source>
        <dbReference type="ARBA" id="ARBA00022989"/>
    </source>
</evidence>
<dbReference type="PANTHER" id="PTHR23531:SF1">
    <property type="entry name" value="QUINOLENE RESISTANCE PROTEIN NORA"/>
    <property type="match status" value="1"/>
</dbReference>
<gene>
    <name evidence="7" type="ordered locus">Ferp_0807</name>
</gene>
<evidence type="ECO:0000256" key="2">
    <source>
        <dbReference type="ARBA" id="ARBA00022692"/>
    </source>
</evidence>
<keyword evidence="3 5" id="KW-1133">Transmembrane helix</keyword>
<dbReference type="PROSITE" id="PS00216">
    <property type="entry name" value="SUGAR_TRANSPORT_1"/>
    <property type="match status" value="1"/>
</dbReference>
<dbReference type="Proteomes" id="UP000002613">
    <property type="component" value="Chromosome"/>
</dbReference>
<keyword evidence="8" id="KW-1185">Reference proteome</keyword>
<protein>
    <submittedName>
        <fullName evidence="7">Major facilitator superfamily MFS_1</fullName>
    </submittedName>
</protein>
<dbReference type="Pfam" id="PF07690">
    <property type="entry name" value="MFS_1"/>
    <property type="match status" value="1"/>
</dbReference>
<feature type="domain" description="Major facilitator superfamily (MFS) profile" evidence="6">
    <location>
        <begin position="1"/>
        <end position="190"/>
    </location>
</feature>
<dbReference type="PRINTS" id="PR01035">
    <property type="entry name" value="TCRTETA"/>
</dbReference>
<feature type="transmembrane region" description="Helical" evidence="5">
    <location>
        <begin position="94"/>
        <end position="117"/>
    </location>
</feature>
<dbReference type="PANTHER" id="PTHR23531">
    <property type="entry name" value="QUINOLENE RESISTANCE PROTEIN NORA"/>
    <property type="match status" value="1"/>
</dbReference>
<dbReference type="HOGENOM" id="CLU_1451349_0_0_2"/>
<evidence type="ECO:0000256" key="1">
    <source>
        <dbReference type="ARBA" id="ARBA00004141"/>
    </source>
</evidence>
<evidence type="ECO:0000256" key="5">
    <source>
        <dbReference type="SAM" id="Phobius"/>
    </source>
</evidence>
<dbReference type="KEGG" id="fpl:Ferp_0807"/>
<evidence type="ECO:0000259" key="6">
    <source>
        <dbReference type="PROSITE" id="PS50850"/>
    </source>
</evidence>
<dbReference type="OrthoDB" id="117970at2157"/>
<dbReference type="Gene3D" id="1.20.1250.20">
    <property type="entry name" value="MFS general substrate transporter like domains"/>
    <property type="match status" value="1"/>
</dbReference>
<dbReference type="InterPro" id="IPR011701">
    <property type="entry name" value="MFS"/>
</dbReference>
<reference evidence="7 8" key="2">
    <citation type="journal article" date="2011" name="Stand. Genomic Sci.">
        <title>Complete genome sequence of Ferroglobus placidus AEDII12DO.</title>
        <authorList>
            <person name="Anderson I."/>
            <person name="Risso C."/>
            <person name="Holmes D."/>
            <person name="Lucas S."/>
            <person name="Copeland A."/>
            <person name="Lapidus A."/>
            <person name="Cheng J.F."/>
            <person name="Bruce D."/>
            <person name="Goodwin L."/>
            <person name="Pitluck S."/>
            <person name="Saunders E."/>
            <person name="Brettin T."/>
            <person name="Detter J.C."/>
            <person name="Han C."/>
            <person name="Tapia R."/>
            <person name="Larimer F."/>
            <person name="Land M."/>
            <person name="Hauser L."/>
            <person name="Woyke T."/>
            <person name="Lovley D."/>
            <person name="Kyrpides N."/>
            <person name="Ivanova N."/>
        </authorList>
    </citation>
    <scope>NUCLEOTIDE SEQUENCE [LARGE SCALE GENOMIC DNA]</scope>
    <source>
        <strain evidence="8">DSM 10642 / AEDII12DO</strain>
    </source>
</reference>
<dbReference type="RefSeq" id="WP_012965318.1">
    <property type="nucleotide sequence ID" value="NC_013849.1"/>
</dbReference>
<dbReference type="STRING" id="589924.Ferp_0807"/>
<dbReference type="GeneID" id="8778313"/>
<accession>D3RWW2</accession>
<dbReference type="eggNOG" id="arCOG00130">
    <property type="taxonomic scope" value="Archaea"/>
</dbReference>
<feature type="transmembrane region" description="Helical" evidence="5">
    <location>
        <begin position="7"/>
        <end position="29"/>
    </location>
</feature>
<dbReference type="EMBL" id="CP001899">
    <property type="protein sequence ID" value="ADC64975.1"/>
    <property type="molecule type" value="Genomic_DNA"/>
</dbReference>
<comment type="subcellular location">
    <subcellularLocation>
        <location evidence="1">Membrane</location>
        <topology evidence="1">Multi-pass membrane protein</topology>
    </subcellularLocation>
</comment>
<feature type="transmembrane region" description="Helical" evidence="5">
    <location>
        <begin position="158"/>
        <end position="178"/>
    </location>
</feature>
<dbReference type="SUPFAM" id="SSF103473">
    <property type="entry name" value="MFS general substrate transporter"/>
    <property type="match status" value="1"/>
</dbReference>
<dbReference type="PaxDb" id="589924-Ferp_0807"/>
<dbReference type="InterPro" id="IPR036259">
    <property type="entry name" value="MFS_trans_sf"/>
</dbReference>
<sequence length="190" mass="20714">MRKTTIFSITLLPMMIASGMMYSVLPIYIAEELGATKTQVGSLFTLGAMSGAVAAYISGRIADKYGRKPLILISQMSFAAVMLLYSLISDVIFAYPIHLIEGVAWSTLGVSAPTLIADLTRKDERGEAMGVYNSTWSVGWMIGPILGGLLSDLYGFRFMLRVSFLTILTGTVASYIVLKSIKEEIREFSA</sequence>
<proteinExistence type="predicted"/>
<dbReference type="AlphaFoldDB" id="D3RWW2"/>
<feature type="transmembrane region" description="Helical" evidence="5">
    <location>
        <begin position="129"/>
        <end position="146"/>
    </location>
</feature>
<evidence type="ECO:0000313" key="7">
    <source>
        <dbReference type="EMBL" id="ADC64975.1"/>
    </source>
</evidence>
<keyword evidence="4 5" id="KW-0472">Membrane</keyword>
<keyword evidence="2 5" id="KW-0812">Transmembrane</keyword>
<dbReference type="InterPro" id="IPR001958">
    <property type="entry name" value="Tet-R_TetA/multi-R_MdtG-like"/>
</dbReference>
<evidence type="ECO:0000313" key="8">
    <source>
        <dbReference type="Proteomes" id="UP000002613"/>
    </source>
</evidence>
<dbReference type="InterPro" id="IPR005829">
    <property type="entry name" value="Sugar_transporter_CS"/>
</dbReference>
<dbReference type="GO" id="GO:0016020">
    <property type="term" value="C:membrane"/>
    <property type="evidence" value="ECO:0007669"/>
    <property type="project" value="UniProtKB-SubCell"/>
</dbReference>
<dbReference type="GO" id="GO:0022857">
    <property type="term" value="F:transmembrane transporter activity"/>
    <property type="evidence" value="ECO:0007669"/>
    <property type="project" value="InterPro"/>
</dbReference>
<name>D3RWW2_FERPA</name>
<dbReference type="InterPro" id="IPR020846">
    <property type="entry name" value="MFS_dom"/>
</dbReference>
<feature type="transmembrane region" description="Helical" evidence="5">
    <location>
        <begin position="41"/>
        <end position="58"/>
    </location>
</feature>
<dbReference type="InterPro" id="IPR052714">
    <property type="entry name" value="MFS_Exporter"/>
</dbReference>
<reference evidence="8" key="1">
    <citation type="submission" date="2010-02" db="EMBL/GenBank/DDBJ databases">
        <title>Complete sequence of Ferroglobus placidus DSM 10642.</title>
        <authorList>
            <consortium name="US DOE Joint Genome Institute"/>
            <person name="Lucas S."/>
            <person name="Copeland A."/>
            <person name="Lapidus A."/>
            <person name="Cheng J.-F."/>
            <person name="Bruce D."/>
            <person name="Goodwin L."/>
            <person name="Pitluck S."/>
            <person name="Saunders E."/>
            <person name="Brettin T."/>
            <person name="Detter J.C."/>
            <person name="Han C."/>
            <person name="Tapia R."/>
            <person name="Larimer F."/>
            <person name="Land M."/>
            <person name="Hauser L."/>
            <person name="Kyrpides N."/>
            <person name="Ivanova N."/>
            <person name="Holmes D."/>
            <person name="Lovley D."/>
            <person name="Kyrpides N."/>
            <person name="Anderson I.J."/>
            <person name="Woyke T."/>
        </authorList>
    </citation>
    <scope>NUCLEOTIDE SEQUENCE [LARGE SCALE GENOMIC DNA]</scope>
    <source>
        <strain evidence="8">DSM 10642 / AEDII12DO</strain>
    </source>
</reference>
<feature type="transmembrane region" description="Helical" evidence="5">
    <location>
        <begin position="70"/>
        <end position="88"/>
    </location>
</feature>
<evidence type="ECO:0000256" key="4">
    <source>
        <dbReference type="ARBA" id="ARBA00023136"/>
    </source>
</evidence>
<dbReference type="PROSITE" id="PS50850">
    <property type="entry name" value="MFS"/>
    <property type="match status" value="1"/>
</dbReference>